<name>A0A9P1CV74_9DINO</name>
<dbReference type="EMBL" id="CAMXCT010002376">
    <property type="protein sequence ID" value="CAI3997722.1"/>
    <property type="molecule type" value="Genomic_DNA"/>
</dbReference>
<evidence type="ECO:0000313" key="5">
    <source>
        <dbReference type="Proteomes" id="UP001152797"/>
    </source>
</evidence>
<dbReference type="AlphaFoldDB" id="A0A9P1CV74"/>
<sequence>MWCCIRHFDLRIVNDCNVVDSEATAMHGEPAASTVAVAAVRPPRTPASRLLLACIKDPITLSDVGKHITSLQGATQAEERIKLLQSLASMQLWEVREGRRLPGADMRSVSFHRFPLSPTLRATLQHLDVPESFWPVPQSCPTAPRDQALPSQTPTAAPPPMRGAGKRARPPDAAAEDAKKGRGRPSAKEVDDLYSLQATLPCEEDISKEQFLKREKAWPTSLIAGHTLRIRLDSKAMCVYQRDDKQIRRKSTPIASHGDFQAARSWNPFN</sequence>
<feature type="region of interest" description="Disordered" evidence="1">
    <location>
        <begin position="138"/>
        <end position="189"/>
    </location>
</feature>
<reference evidence="3" key="2">
    <citation type="submission" date="2024-04" db="EMBL/GenBank/DDBJ databases">
        <authorList>
            <person name="Chen Y."/>
            <person name="Shah S."/>
            <person name="Dougan E. K."/>
            <person name="Thang M."/>
            <person name="Chan C."/>
        </authorList>
    </citation>
    <scope>NUCLEOTIDE SEQUENCE [LARGE SCALE GENOMIC DNA]</scope>
</reference>
<dbReference type="EMBL" id="CAMXCT020002376">
    <property type="protein sequence ID" value="CAL1151097.1"/>
    <property type="molecule type" value="Genomic_DNA"/>
</dbReference>
<evidence type="ECO:0000313" key="2">
    <source>
        <dbReference type="EMBL" id="CAI3997722.1"/>
    </source>
</evidence>
<dbReference type="Proteomes" id="UP001152797">
    <property type="component" value="Unassembled WGS sequence"/>
</dbReference>
<feature type="compositionally biased region" description="Basic and acidic residues" evidence="1">
    <location>
        <begin position="176"/>
        <end position="189"/>
    </location>
</feature>
<accession>A0A9P1CV74</accession>
<reference evidence="2" key="1">
    <citation type="submission" date="2022-10" db="EMBL/GenBank/DDBJ databases">
        <authorList>
            <person name="Chen Y."/>
            <person name="Dougan E. K."/>
            <person name="Chan C."/>
            <person name="Rhodes N."/>
            <person name="Thang M."/>
        </authorList>
    </citation>
    <scope>NUCLEOTIDE SEQUENCE</scope>
</reference>
<organism evidence="2">
    <name type="scientific">Cladocopium goreaui</name>
    <dbReference type="NCBI Taxonomy" id="2562237"/>
    <lineage>
        <taxon>Eukaryota</taxon>
        <taxon>Sar</taxon>
        <taxon>Alveolata</taxon>
        <taxon>Dinophyceae</taxon>
        <taxon>Suessiales</taxon>
        <taxon>Symbiodiniaceae</taxon>
        <taxon>Cladocopium</taxon>
    </lineage>
</organism>
<dbReference type="EMBL" id="CAMXCT030002376">
    <property type="protein sequence ID" value="CAL4785034.1"/>
    <property type="molecule type" value="Genomic_DNA"/>
</dbReference>
<evidence type="ECO:0000313" key="3">
    <source>
        <dbReference type="EMBL" id="CAL1151097.1"/>
    </source>
</evidence>
<protein>
    <submittedName>
        <fullName evidence="4">Protein MAK16-like A</fullName>
    </submittedName>
</protein>
<gene>
    <name evidence="2" type="ORF">C1SCF055_LOCUS24076</name>
</gene>
<evidence type="ECO:0000256" key="1">
    <source>
        <dbReference type="SAM" id="MobiDB-lite"/>
    </source>
</evidence>
<evidence type="ECO:0000313" key="4">
    <source>
        <dbReference type="EMBL" id="CAL4785034.1"/>
    </source>
</evidence>
<proteinExistence type="predicted"/>
<keyword evidence="5" id="KW-1185">Reference proteome</keyword>
<comment type="caution">
    <text evidence="2">The sequence shown here is derived from an EMBL/GenBank/DDBJ whole genome shotgun (WGS) entry which is preliminary data.</text>
</comment>